<dbReference type="GO" id="GO:0046872">
    <property type="term" value="F:metal ion binding"/>
    <property type="evidence" value="ECO:0007669"/>
    <property type="project" value="UniProtKB-KW"/>
</dbReference>
<dbReference type="Pfam" id="PF00487">
    <property type="entry name" value="FA_desaturase"/>
    <property type="match status" value="1"/>
</dbReference>
<dbReference type="RefSeq" id="WP_146976493.1">
    <property type="nucleotide sequence ID" value="NZ_VOSL01000132.1"/>
</dbReference>
<reference evidence="16 17" key="1">
    <citation type="submission" date="2019-08" db="EMBL/GenBank/DDBJ databases">
        <title>Bradymonadales sp. TMQ2.</title>
        <authorList>
            <person name="Liang Q."/>
        </authorList>
    </citation>
    <scope>NUCLEOTIDE SEQUENCE [LARGE SCALE GENOMIC DNA]</scope>
    <source>
        <strain evidence="16 17">TMQ2</strain>
    </source>
</reference>
<protein>
    <submittedName>
        <fullName evidence="16">Acyl-CoA desaturase</fullName>
    </submittedName>
</protein>
<evidence type="ECO:0000256" key="4">
    <source>
        <dbReference type="ARBA" id="ARBA00022692"/>
    </source>
</evidence>
<evidence type="ECO:0000256" key="2">
    <source>
        <dbReference type="ARBA" id="ARBA00008749"/>
    </source>
</evidence>
<keyword evidence="10" id="KW-0443">Lipid metabolism</keyword>
<dbReference type="Proteomes" id="UP000321046">
    <property type="component" value="Unassembled WGS sequence"/>
</dbReference>
<keyword evidence="9" id="KW-0408">Iron</keyword>
<dbReference type="PROSITE" id="PS00476">
    <property type="entry name" value="FATTY_ACID_DESATUR_1"/>
    <property type="match status" value="1"/>
</dbReference>
<keyword evidence="13" id="KW-0175">Coiled coil</keyword>
<gene>
    <name evidence="16" type="ORF">FRC96_17895</name>
</gene>
<evidence type="ECO:0000256" key="12">
    <source>
        <dbReference type="ARBA" id="ARBA00023160"/>
    </source>
</evidence>
<feature type="transmembrane region" description="Helical" evidence="14">
    <location>
        <begin position="12"/>
        <end position="36"/>
    </location>
</feature>
<sequence>MENHPNDRQPVQILWVNALFLIGTPLLAAILAPLYIAANGVHWSEVVAMFVLWIFTGLGITAGYHRMFSHRAWWATKPVRLLLLIFGAAAWQNSVIAWSAGHRYHHRDVDTDDDPYTISRGFWYAHMLWVIIKGARHDDFDNVPDLWKDPLCVWQHNNYNLISVGFNLGVPLLLGVLTNNILGMLLWAGLLRIVFVHHATFFINSLAHMWGSRPWTKEHTARDNAILAFFTFGEGYHNFHHTFPGDYRNGVRWWQFDPTKWLIWTLERVGLATNLKRSSFDRRLRRRWSNLYDRYQAQREEWEEQLQAQFDEASARFEAALEEARALHRDFARRAEELHTEAARELRRARREAERRVISEYREFKRLLNEMPQLAPVAA</sequence>
<dbReference type="InterPro" id="IPR015876">
    <property type="entry name" value="Acyl-CoA_DS"/>
</dbReference>
<evidence type="ECO:0000256" key="7">
    <source>
        <dbReference type="ARBA" id="ARBA00022989"/>
    </source>
</evidence>
<organism evidence="16 17">
    <name type="scientific">Lujinxingia vulgaris</name>
    <dbReference type="NCBI Taxonomy" id="2600176"/>
    <lineage>
        <taxon>Bacteria</taxon>
        <taxon>Deltaproteobacteria</taxon>
        <taxon>Bradymonadales</taxon>
        <taxon>Lujinxingiaceae</taxon>
        <taxon>Lujinxingia</taxon>
    </lineage>
</organism>
<dbReference type="PANTHER" id="PTHR11351">
    <property type="entry name" value="ACYL-COA DESATURASE"/>
    <property type="match status" value="1"/>
</dbReference>
<dbReference type="InterPro" id="IPR001522">
    <property type="entry name" value="FADS-1_CS"/>
</dbReference>
<keyword evidence="6" id="KW-0276">Fatty acid metabolism</keyword>
<feature type="transmembrane region" description="Helical" evidence="14">
    <location>
        <begin position="42"/>
        <end position="60"/>
    </location>
</feature>
<comment type="similarity">
    <text evidence="2">Belongs to the fatty acid desaturase type 2 family.</text>
</comment>
<keyword evidence="11 14" id="KW-0472">Membrane</keyword>
<dbReference type="AlphaFoldDB" id="A0A5C6X7G9"/>
<feature type="coiled-coil region" evidence="13">
    <location>
        <begin position="285"/>
        <end position="370"/>
    </location>
</feature>
<dbReference type="PRINTS" id="PR00075">
    <property type="entry name" value="FACDDSATRASE"/>
</dbReference>
<dbReference type="OrthoDB" id="9768289at2"/>
<feature type="transmembrane region" description="Helical" evidence="14">
    <location>
        <begin position="81"/>
        <end position="100"/>
    </location>
</feature>
<evidence type="ECO:0000256" key="8">
    <source>
        <dbReference type="ARBA" id="ARBA00023002"/>
    </source>
</evidence>
<dbReference type="PANTHER" id="PTHR11351:SF31">
    <property type="entry name" value="DESATURASE 1, ISOFORM A-RELATED"/>
    <property type="match status" value="1"/>
</dbReference>
<keyword evidence="3" id="KW-0444">Lipid biosynthesis</keyword>
<dbReference type="GO" id="GO:0016020">
    <property type="term" value="C:membrane"/>
    <property type="evidence" value="ECO:0007669"/>
    <property type="project" value="UniProtKB-SubCell"/>
</dbReference>
<evidence type="ECO:0000256" key="5">
    <source>
        <dbReference type="ARBA" id="ARBA00022723"/>
    </source>
</evidence>
<dbReference type="CDD" id="cd03505">
    <property type="entry name" value="Delta9-FADS-like"/>
    <property type="match status" value="1"/>
</dbReference>
<evidence type="ECO:0000259" key="15">
    <source>
        <dbReference type="Pfam" id="PF00487"/>
    </source>
</evidence>
<comment type="caution">
    <text evidence="16">The sequence shown here is derived from an EMBL/GenBank/DDBJ whole genome shotgun (WGS) entry which is preliminary data.</text>
</comment>
<evidence type="ECO:0000256" key="1">
    <source>
        <dbReference type="ARBA" id="ARBA00004141"/>
    </source>
</evidence>
<dbReference type="GO" id="GO:0016717">
    <property type="term" value="F:oxidoreductase activity, acting on paired donors, with oxidation of a pair of donors resulting in the reduction of molecular oxygen to two molecules of water"/>
    <property type="evidence" value="ECO:0007669"/>
    <property type="project" value="InterPro"/>
</dbReference>
<proteinExistence type="inferred from homology"/>
<dbReference type="InterPro" id="IPR005804">
    <property type="entry name" value="FA_desaturase_dom"/>
</dbReference>
<evidence type="ECO:0000256" key="3">
    <source>
        <dbReference type="ARBA" id="ARBA00022516"/>
    </source>
</evidence>
<comment type="subcellular location">
    <subcellularLocation>
        <location evidence="1">Membrane</location>
        <topology evidence="1">Multi-pass membrane protein</topology>
    </subcellularLocation>
</comment>
<evidence type="ECO:0000256" key="13">
    <source>
        <dbReference type="SAM" id="Coils"/>
    </source>
</evidence>
<evidence type="ECO:0000313" key="16">
    <source>
        <dbReference type="EMBL" id="TXD32335.1"/>
    </source>
</evidence>
<evidence type="ECO:0000313" key="17">
    <source>
        <dbReference type="Proteomes" id="UP000321046"/>
    </source>
</evidence>
<keyword evidence="7 14" id="KW-1133">Transmembrane helix</keyword>
<keyword evidence="4 14" id="KW-0812">Transmembrane</keyword>
<accession>A0A5C6X7G9</accession>
<keyword evidence="12" id="KW-0275">Fatty acid biosynthesis</keyword>
<name>A0A5C6X7G9_9DELT</name>
<dbReference type="EMBL" id="VOSL01000132">
    <property type="protein sequence ID" value="TXD32335.1"/>
    <property type="molecule type" value="Genomic_DNA"/>
</dbReference>
<feature type="domain" description="Fatty acid desaturase" evidence="15">
    <location>
        <begin position="49"/>
        <end position="263"/>
    </location>
</feature>
<evidence type="ECO:0000256" key="11">
    <source>
        <dbReference type="ARBA" id="ARBA00023136"/>
    </source>
</evidence>
<keyword evidence="5" id="KW-0479">Metal-binding</keyword>
<evidence type="ECO:0000256" key="10">
    <source>
        <dbReference type="ARBA" id="ARBA00023098"/>
    </source>
</evidence>
<evidence type="ECO:0000256" key="9">
    <source>
        <dbReference type="ARBA" id="ARBA00023004"/>
    </source>
</evidence>
<dbReference type="GO" id="GO:0006633">
    <property type="term" value="P:fatty acid biosynthetic process"/>
    <property type="evidence" value="ECO:0007669"/>
    <property type="project" value="UniProtKB-KW"/>
</dbReference>
<keyword evidence="8" id="KW-0560">Oxidoreductase</keyword>
<evidence type="ECO:0000256" key="6">
    <source>
        <dbReference type="ARBA" id="ARBA00022832"/>
    </source>
</evidence>
<evidence type="ECO:0000256" key="14">
    <source>
        <dbReference type="SAM" id="Phobius"/>
    </source>
</evidence>